<reference evidence="9 10" key="1">
    <citation type="submission" date="2018-06" db="EMBL/GenBank/DDBJ databases">
        <authorList>
            <consortium name="Pathogen Informatics"/>
            <person name="Doyle S."/>
        </authorList>
    </citation>
    <scope>NUCLEOTIDE SEQUENCE [LARGE SCALE GENOMIC DNA]</scope>
    <source>
        <strain evidence="9 10">NCTC7307</strain>
    </source>
</reference>
<protein>
    <recommendedName>
        <fullName evidence="7">Cytochrome c-type biogenesis protein</fullName>
    </recommendedName>
</protein>
<evidence type="ECO:0000256" key="3">
    <source>
        <dbReference type="ARBA" id="ARBA00022723"/>
    </source>
</evidence>
<keyword evidence="3 7" id="KW-0479">Metal-binding</keyword>
<dbReference type="InterPro" id="IPR005616">
    <property type="entry name" value="CcmH/CycL/Ccl2/NrfF_N"/>
</dbReference>
<dbReference type="InterPro" id="IPR051263">
    <property type="entry name" value="C-type_cytochrome_biogenesis"/>
</dbReference>
<dbReference type="GO" id="GO:0017004">
    <property type="term" value="P:cytochrome complex assembly"/>
    <property type="evidence" value="ECO:0007669"/>
    <property type="project" value="UniProtKB-KW"/>
</dbReference>
<dbReference type="GO" id="GO:0005886">
    <property type="term" value="C:plasma membrane"/>
    <property type="evidence" value="ECO:0007669"/>
    <property type="project" value="TreeGrafter"/>
</dbReference>
<comment type="function">
    <text evidence="7">Possible subunit of a heme lyase.</text>
</comment>
<accession>A0A2X4WGE2</accession>
<keyword evidence="10" id="KW-1185">Reference proteome</keyword>
<dbReference type="EMBL" id="LS483466">
    <property type="protein sequence ID" value="SQI22754.1"/>
    <property type="molecule type" value="Genomic_DNA"/>
</dbReference>
<proteinExistence type="inferred from homology"/>
<feature type="chain" id="PRO_5015801611" description="Cytochrome c-type biogenesis protein" evidence="7">
    <location>
        <begin position="19"/>
        <end position="76"/>
    </location>
</feature>
<dbReference type="Pfam" id="PF03918">
    <property type="entry name" value="CcmH"/>
    <property type="match status" value="1"/>
</dbReference>
<gene>
    <name evidence="9" type="primary">ccmH_2</name>
    <name evidence="9" type="ORF">NCTC7307_01919</name>
</gene>
<evidence type="ECO:0000259" key="8">
    <source>
        <dbReference type="Pfam" id="PF03918"/>
    </source>
</evidence>
<name>A0A2X4WGE2_SALER</name>
<evidence type="ECO:0000256" key="6">
    <source>
        <dbReference type="ARBA" id="ARBA00023004"/>
    </source>
</evidence>
<evidence type="ECO:0000256" key="4">
    <source>
        <dbReference type="ARBA" id="ARBA00022729"/>
    </source>
</evidence>
<dbReference type="Proteomes" id="UP000248731">
    <property type="component" value="Chromosome 1"/>
</dbReference>
<evidence type="ECO:0000256" key="7">
    <source>
        <dbReference type="RuleBase" id="RU364112"/>
    </source>
</evidence>
<dbReference type="PANTHER" id="PTHR47870:SF1">
    <property type="entry name" value="CYTOCHROME C-TYPE BIOGENESIS PROTEIN CCMH"/>
    <property type="match status" value="1"/>
</dbReference>
<dbReference type="GO" id="GO:0046872">
    <property type="term" value="F:metal ion binding"/>
    <property type="evidence" value="ECO:0007669"/>
    <property type="project" value="UniProtKB-KW"/>
</dbReference>
<evidence type="ECO:0000313" key="10">
    <source>
        <dbReference type="Proteomes" id="UP000248731"/>
    </source>
</evidence>
<evidence type="ECO:0000256" key="1">
    <source>
        <dbReference type="ARBA" id="ARBA00010342"/>
    </source>
</evidence>
<comment type="similarity">
    <text evidence="1 7">Belongs to the CcmH/CycL/Ccl2/NrfF family.</text>
</comment>
<keyword evidence="4 7" id="KW-0732">Signal</keyword>
<feature type="domain" description="CcmH/CycL/Ccl2/NrfF N-terminal" evidence="8">
    <location>
        <begin position="7"/>
        <end position="51"/>
    </location>
</feature>
<dbReference type="PANTHER" id="PTHR47870">
    <property type="entry name" value="CYTOCHROME C-TYPE BIOGENESIS PROTEIN CCMH"/>
    <property type="match status" value="1"/>
</dbReference>
<dbReference type="AlphaFoldDB" id="A0A2X4WGE2"/>
<evidence type="ECO:0000313" key="9">
    <source>
        <dbReference type="EMBL" id="SQI22754.1"/>
    </source>
</evidence>
<organism evidence="9 10">
    <name type="scientific">Salmonella enterica subsp. arizonae</name>
    <dbReference type="NCBI Taxonomy" id="59203"/>
    <lineage>
        <taxon>Bacteria</taxon>
        <taxon>Pseudomonadati</taxon>
        <taxon>Pseudomonadota</taxon>
        <taxon>Gammaproteobacteria</taxon>
        <taxon>Enterobacterales</taxon>
        <taxon>Enterobacteriaceae</taxon>
        <taxon>Salmonella</taxon>
    </lineage>
</organism>
<keyword evidence="2 7" id="KW-0349">Heme</keyword>
<evidence type="ECO:0000256" key="2">
    <source>
        <dbReference type="ARBA" id="ARBA00022617"/>
    </source>
</evidence>
<dbReference type="InterPro" id="IPR038297">
    <property type="entry name" value="CcmH/CycL/NrfF/Ccl2_sf"/>
</dbReference>
<sequence length="76" mass="8739">MRFLLGALMLLVSGSALATIDVMPFKDEAQEQQFRQLTEQLRCPKCQNNSICRFRLDDCYRPASEGIRTDTGRKKQ</sequence>
<keyword evidence="5" id="KW-0201">Cytochrome c-type biogenesis</keyword>
<evidence type="ECO:0000256" key="5">
    <source>
        <dbReference type="ARBA" id="ARBA00022748"/>
    </source>
</evidence>
<dbReference type="Gene3D" id="1.10.8.640">
    <property type="entry name" value="Cytochrome C biogenesis protein"/>
    <property type="match status" value="1"/>
</dbReference>
<feature type="signal peptide" evidence="7">
    <location>
        <begin position="1"/>
        <end position="18"/>
    </location>
</feature>
<keyword evidence="6 7" id="KW-0408">Iron</keyword>